<dbReference type="Proteomes" id="UP000217676">
    <property type="component" value="Chromosome"/>
</dbReference>
<dbReference type="KEGG" id="slau:SLA_5944"/>
<dbReference type="AlphaFoldDB" id="A0A160P7K7"/>
<protein>
    <submittedName>
        <fullName evidence="2">DNA-binding protein</fullName>
    </submittedName>
</protein>
<evidence type="ECO:0000259" key="1">
    <source>
        <dbReference type="PROSITE" id="PS50943"/>
    </source>
</evidence>
<dbReference type="CDD" id="cd00093">
    <property type="entry name" value="HTH_XRE"/>
    <property type="match status" value="1"/>
</dbReference>
<reference evidence="2 3" key="1">
    <citation type="journal article" date="2016" name="Genome Announc.">
        <title>Complete Genome Sequence of Thiostrepton-Producing Streptomyces laurentii ATCC 31255.</title>
        <authorList>
            <person name="Doi K."/>
            <person name="Fujino Y."/>
            <person name="Nagayoshi Y."/>
            <person name="Ohshima T."/>
            <person name="Ogata S."/>
        </authorList>
    </citation>
    <scope>NUCLEOTIDE SEQUENCE [LARGE SCALE GENOMIC DNA]</scope>
    <source>
        <strain evidence="2 3">ATCC 31255</strain>
    </source>
</reference>
<evidence type="ECO:0000313" key="3">
    <source>
        <dbReference type="Proteomes" id="UP000217676"/>
    </source>
</evidence>
<organism evidence="2 3">
    <name type="scientific">Streptomyces laurentii</name>
    <dbReference type="NCBI Taxonomy" id="39478"/>
    <lineage>
        <taxon>Bacteria</taxon>
        <taxon>Bacillati</taxon>
        <taxon>Actinomycetota</taxon>
        <taxon>Actinomycetes</taxon>
        <taxon>Kitasatosporales</taxon>
        <taxon>Streptomycetaceae</taxon>
        <taxon>Streptomyces</taxon>
    </lineage>
</organism>
<dbReference type="InterPro" id="IPR010982">
    <property type="entry name" value="Lambda_DNA-bd_dom_sf"/>
</dbReference>
<dbReference type="GO" id="GO:0003677">
    <property type="term" value="F:DNA binding"/>
    <property type="evidence" value="ECO:0007669"/>
    <property type="project" value="UniProtKB-KW"/>
</dbReference>
<evidence type="ECO:0000313" key="2">
    <source>
        <dbReference type="EMBL" id="BAU86813.1"/>
    </source>
</evidence>
<dbReference type="PROSITE" id="PS50943">
    <property type="entry name" value="HTH_CROC1"/>
    <property type="match status" value="1"/>
</dbReference>
<name>A0A160P7K7_STRLU</name>
<proteinExistence type="predicted"/>
<dbReference type="SUPFAM" id="SSF47413">
    <property type="entry name" value="lambda repressor-like DNA-binding domains"/>
    <property type="match status" value="1"/>
</dbReference>
<dbReference type="SMART" id="SM00530">
    <property type="entry name" value="HTH_XRE"/>
    <property type="match status" value="1"/>
</dbReference>
<sequence>MAGSNSGTESSAGLRVFGALVKFFRKQAGITQEAFGPLVGYSVETVASIEQGRRLPSGKFVDAAERVLDAGGALKEAAKYLERTKGLANWFVQWAELEKSAICLYMYENRMIPGLLQIEPYARTLFEKQVPLMTEEDIEEKMIARVERMELPTSRPETVYGFIIEEHALRRQIGGPEVHRAQLDYLLRMAEQRNIEIQVLPQCRDHHSGLDGAFQLMETPENSWIAYSEGQKNGLLISDSAVVSILQLRYARMRSQALSLEDSLSLLREIRGAT</sequence>
<feature type="domain" description="HTH cro/C1-type" evidence="1">
    <location>
        <begin position="21"/>
        <end position="74"/>
    </location>
</feature>
<dbReference type="InterPro" id="IPR001387">
    <property type="entry name" value="Cro/C1-type_HTH"/>
</dbReference>
<keyword evidence="2" id="KW-0238">DNA-binding</keyword>
<accession>A0A160P7K7</accession>
<dbReference type="Pfam" id="PF19054">
    <property type="entry name" value="DUF5753"/>
    <property type="match status" value="1"/>
</dbReference>
<dbReference type="Pfam" id="PF13560">
    <property type="entry name" value="HTH_31"/>
    <property type="match status" value="1"/>
</dbReference>
<gene>
    <name evidence="2" type="ORF">SLA_5944</name>
</gene>
<dbReference type="InterPro" id="IPR043917">
    <property type="entry name" value="DUF5753"/>
</dbReference>
<keyword evidence="3" id="KW-1185">Reference proteome</keyword>
<dbReference type="EMBL" id="AP017424">
    <property type="protein sequence ID" value="BAU86813.1"/>
    <property type="molecule type" value="Genomic_DNA"/>
</dbReference>
<dbReference type="Gene3D" id="1.10.260.40">
    <property type="entry name" value="lambda repressor-like DNA-binding domains"/>
    <property type="match status" value="1"/>
</dbReference>